<evidence type="ECO:0000256" key="4">
    <source>
        <dbReference type="ARBA" id="ARBA00022692"/>
    </source>
</evidence>
<keyword evidence="5" id="KW-0571">Peptide transport</keyword>
<protein>
    <submittedName>
        <fullName evidence="10">Glycerol-3-phosphate ABC transporter permease protein</fullName>
    </submittedName>
</protein>
<keyword evidence="8 9" id="KW-0472">Membrane</keyword>
<name>A0A2R5HHT3_9LACT</name>
<evidence type="ECO:0000256" key="9">
    <source>
        <dbReference type="SAM" id="Phobius"/>
    </source>
</evidence>
<evidence type="ECO:0000256" key="3">
    <source>
        <dbReference type="ARBA" id="ARBA00022475"/>
    </source>
</evidence>
<dbReference type="InterPro" id="IPR035906">
    <property type="entry name" value="MetI-like_sf"/>
</dbReference>
<keyword evidence="2" id="KW-0813">Transport</keyword>
<dbReference type="RefSeq" id="WP_225867065.1">
    <property type="nucleotide sequence ID" value="NZ_BFFO01000013.1"/>
</dbReference>
<dbReference type="GO" id="GO:0015833">
    <property type="term" value="P:peptide transport"/>
    <property type="evidence" value="ECO:0007669"/>
    <property type="project" value="UniProtKB-KW"/>
</dbReference>
<sequence>MKAFVKYFLLVLGSLIVLTPLVIALIVSLIDNASFTAKGIDFSLFTLQNYFLAFSQANLLTFMINSLVISVFLVAAQLLVSSLAAYAFVFIEFRSKAWWFSVFLATLMVPLSRFSSPTLPASSRSA</sequence>
<feature type="transmembrane region" description="Helical" evidence="9">
    <location>
        <begin position="97"/>
        <end position="114"/>
    </location>
</feature>
<evidence type="ECO:0000256" key="5">
    <source>
        <dbReference type="ARBA" id="ARBA00022856"/>
    </source>
</evidence>
<dbReference type="Proteomes" id="UP000245021">
    <property type="component" value="Unassembled WGS sequence"/>
</dbReference>
<keyword evidence="7 9" id="KW-1133">Transmembrane helix</keyword>
<dbReference type="Gene3D" id="1.10.3720.10">
    <property type="entry name" value="MetI-like"/>
    <property type="match status" value="1"/>
</dbReference>
<dbReference type="AlphaFoldDB" id="A0A2R5HHT3"/>
<keyword evidence="6" id="KW-0653">Protein transport</keyword>
<dbReference type="GO" id="GO:0015031">
    <property type="term" value="P:protein transport"/>
    <property type="evidence" value="ECO:0007669"/>
    <property type="project" value="UniProtKB-KW"/>
</dbReference>
<dbReference type="PANTHER" id="PTHR43744">
    <property type="entry name" value="ABC TRANSPORTER PERMEASE PROTEIN MG189-RELATED-RELATED"/>
    <property type="match status" value="1"/>
</dbReference>
<keyword evidence="11" id="KW-1185">Reference proteome</keyword>
<feature type="transmembrane region" description="Helical" evidence="9">
    <location>
        <begin position="7"/>
        <end position="30"/>
    </location>
</feature>
<evidence type="ECO:0000256" key="1">
    <source>
        <dbReference type="ARBA" id="ARBA00004651"/>
    </source>
</evidence>
<evidence type="ECO:0000313" key="11">
    <source>
        <dbReference type="Proteomes" id="UP000245021"/>
    </source>
</evidence>
<evidence type="ECO:0000256" key="6">
    <source>
        <dbReference type="ARBA" id="ARBA00022927"/>
    </source>
</evidence>
<evidence type="ECO:0000256" key="7">
    <source>
        <dbReference type="ARBA" id="ARBA00022989"/>
    </source>
</evidence>
<dbReference type="SUPFAM" id="SSF161098">
    <property type="entry name" value="MetI-like"/>
    <property type="match status" value="1"/>
</dbReference>
<dbReference type="PANTHER" id="PTHR43744:SF8">
    <property type="entry name" value="SN-GLYCEROL-3-PHOSPHATE TRANSPORT SYSTEM PERMEASE PROTEIN UGPE"/>
    <property type="match status" value="1"/>
</dbReference>
<reference evidence="10 11" key="1">
    <citation type="journal article" date="2018" name="Genome Announc.">
        <title>Draft Genome Sequence of Lactococcus sp. Strain NtB2 (JCM 32569), Isolated from the Gut of the Higher Termite Nasutitermes takasagoensis.</title>
        <authorList>
            <person name="Noda S."/>
            <person name="Aihara C."/>
            <person name="Yuki M."/>
            <person name="Ohkuma M."/>
        </authorList>
    </citation>
    <scope>NUCLEOTIDE SEQUENCE [LARGE SCALE GENOMIC DNA]</scope>
    <source>
        <strain evidence="10 11">NtB2</strain>
    </source>
</reference>
<keyword evidence="3" id="KW-1003">Cell membrane</keyword>
<comment type="caution">
    <text evidence="10">The sequence shown here is derived from an EMBL/GenBank/DDBJ whole genome shotgun (WGS) entry which is preliminary data.</text>
</comment>
<organism evidence="10 11">
    <name type="scientific">Lactococcus termiticola</name>
    <dbReference type="NCBI Taxonomy" id="2169526"/>
    <lineage>
        <taxon>Bacteria</taxon>
        <taxon>Bacillati</taxon>
        <taxon>Bacillota</taxon>
        <taxon>Bacilli</taxon>
        <taxon>Lactobacillales</taxon>
        <taxon>Streptococcaceae</taxon>
        <taxon>Lactococcus</taxon>
    </lineage>
</organism>
<dbReference type="GO" id="GO:0005886">
    <property type="term" value="C:plasma membrane"/>
    <property type="evidence" value="ECO:0007669"/>
    <property type="project" value="UniProtKB-SubCell"/>
</dbReference>
<feature type="transmembrane region" description="Helical" evidence="9">
    <location>
        <begin position="67"/>
        <end position="91"/>
    </location>
</feature>
<comment type="subcellular location">
    <subcellularLocation>
        <location evidence="1">Cell membrane</location>
        <topology evidence="1">Multi-pass membrane protein</topology>
    </subcellularLocation>
</comment>
<evidence type="ECO:0000256" key="2">
    <source>
        <dbReference type="ARBA" id="ARBA00022448"/>
    </source>
</evidence>
<keyword evidence="4 9" id="KW-0812">Transmembrane</keyword>
<gene>
    <name evidence="10" type="primary">ugpE_1</name>
    <name evidence="10" type="ORF">NtB2_01581</name>
</gene>
<proteinExistence type="predicted"/>
<evidence type="ECO:0000313" key="10">
    <source>
        <dbReference type="EMBL" id="GBG97436.1"/>
    </source>
</evidence>
<accession>A0A2R5HHT3</accession>
<evidence type="ECO:0000256" key="8">
    <source>
        <dbReference type="ARBA" id="ARBA00023136"/>
    </source>
</evidence>
<dbReference type="EMBL" id="BFFO01000013">
    <property type="protein sequence ID" value="GBG97436.1"/>
    <property type="molecule type" value="Genomic_DNA"/>
</dbReference>